<name>A0ABQ6MHE1_9STRA</name>
<sequence>MAALSETHTKVLKLLSGPSDEHILAALSVLPKLDPAPEPCQVADALSANGLKFLDRLVSTGLKDPTQAYLQTALQTYSYLLSAPSAAASSAMPSTLSPTTSSFSSLLPIFSLPSSTPSLSSSIIPLALSVYTRLLSFPASSFPPASLPPALFDAAKRLLIGEEAPVSLAANDLFQQWSPHLSPDNVAAFLNLSSSLPHSMHVLAGECRGPRAPAFLSKFSSASPLPLHKTVRRLLTSAMAESADPASKRLALSLISLLLSQGGAWAVDAGNDSQALLVFVRVACGELRIALASYLAVLEAEAETDGNAPSPSSSSSNTPSSPATPHSSVWSMEPPPAVNMSSSNTPSTSISPLTSIFVSATKYLLEIMDDEESASATPPAWASLPFDSLIHIKNSLDDAVDSMTQLLADDAVAKLTQRSPHVLTLTMLLQPLGCWLAENDVDESVYARNHLKKGLCNAIHLSSLPALLPLMPALSKIMHTDTAGGEDIGEALMNSTVTLRRLLAFVSFSVTPSPENQLPQAEGCVWTCDVLEEGAKFLDKDRKSEVAKELARCMEVAGEGGEGREVALVYLLRAWFNACEDSARVHLSEETVGRVRQACERALSGRFAALCGGTEHEANLAGLCYDIACKEGRMELLELCCSGSSGFVDMVGVVQRTSLL</sequence>
<dbReference type="Proteomes" id="UP001165060">
    <property type="component" value="Unassembled WGS sequence"/>
</dbReference>
<proteinExistence type="predicted"/>
<evidence type="ECO:0000313" key="2">
    <source>
        <dbReference type="EMBL" id="GMI26333.1"/>
    </source>
</evidence>
<evidence type="ECO:0008006" key="4">
    <source>
        <dbReference type="Google" id="ProtNLM"/>
    </source>
</evidence>
<protein>
    <recommendedName>
        <fullName evidence="4">Neurochondrin-domain-containing protein</fullName>
    </recommendedName>
</protein>
<accession>A0ABQ6MHE1</accession>
<feature type="region of interest" description="Disordered" evidence="1">
    <location>
        <begin position="304"/>
        <end position="350"/>
    </location>
</feature>
<feature type="compositionally biased region" description="Low complexity" evidence="1">
    <location>
        <begin position="341"/>
        <end position="350"/>
    </location>
</feature>
<dbReference type="PANTHER" id="PTHR13109:SF7">
    <property type="entry name" value="NEUROCHONDRIN"/>
    <property type="match status" value="1"/>
</dbReference>
<gene>
    <name evidence="2" type="ORF">TeGR_g6377</name>
</gene>
<reference evidence="2 3" key="1">
    <citation type="journal article" date="2023" name="Commun. Biol.">
        <title>Genome analysis of Parmales, the sister group of diatoms, reveals the evolutionary specialization of diatoms from phago-mixotrophs to photoautotrophs.</title>
        <authorList>
            <person name="Ban H."/>
            <person name="Sato S."/>
            <person name="Yoshikawa S."/>
            <person name="Yamada K."/>
            <person name="Nakamura Y."/>
            <person name="Ichinomiya M."/>
            <person name="Sato N."/>
            <person name="Blanc-Mathieu R."/>
            <person name="Endo H."/>
            <person name="Kuwata A."/>
            <person name="Ogata H."/>
        </authorList>
    </citation>
    <scope>NUCLEOTIDE SEQUENCE [LARGE SCALE GENOMIC DNA]</scope>
</reference>
<evidence type="ECO:0000256" key="1">
    <source>
        <dbReference type="SAM" id="MobiDB-lite"/>
    </source>
</evidence>
<evidence type="ECO:0000313" key="3">
    <source>
        <dbReference type="Proteomes" id="UP001165060"/>
    </source>
</evidence>
<dbReference type="InterPro" id="IPR008709">
    <property type="entry name" value="Neurochondrin"/>
</dbReference>
<dbReference type="EMBL" id="BRYB01001464">
    <property type="protein sequence ID" value="GMI26333.1"/>
    <property type="molecule type" value="Genomic_DNA"/>
</dbReference>
<dbReference type="PANTHER" id="PTHR13109">
    <property type="entry name" value="NEUROCHONDRIN"/>
    <property type="match status" value="1"/>
</dbReference>
<comment type="caution">
    <text evidence="2">The sequence shown here is derived from an EMBL/GenBank/DDBJ whole genome shotgun (WGS) entry which is preliminary data.</text>
</comment>
<feature type="compositionally biased region" description="Low complexity" evidence="1">
    <location>
        <begin position="307"/>
        <end position="328"/>
    </location>
</feature>
<organism evidence="2 3">
    <name type="scientific">Tetraparma gracilis</name>
    <dbReference type="NCBI Taxonomy" id="2962635"/>
    <lineage>
        <taxon>Eukaryota</taxon>
        <taxon>Sar</taxon>
        <taxon>Stramenopiles</taxon>
        <taxon>Ochrophyta</taxon>
        <taxon>Bolidophyceae</taxon>
        <taxon>Parmales</taxon>
        <taxon>Triparmaceae</taxon>
        <taxon>Tetraparma</taxon>
    </lineage>
</organism>
<keyword evidence="3" id="KW-1185">Reference proteome</keyword>